<dbReference type="InterPro" id="IPR001222">
    <property type="entry name" value="Znf_TFIIS"/>
</dbReference>
<dbReference type="PROSITE" id="PS51321">
    <property type="entry name" value="TFIIS_CENTRAL"/>
    <property type="match status" value="1"/>
</dbReference>
<dbReference type="PROSITE" id="PS51133">
    <property type="entry name" value="ZF_TFIIS_2"/>
    <property type="match status" value="1"/>
</dbReference>
<feature type="domain" description="TFIIS central" evidence="5">
    <location>
        <begin position="16"/>
        <end position="133"/>
    </location>
</feature>
<dbReference type="SUPFAM" id="SSF46942">
    <property type="entry name" value="Elongation factor TFIIS domain 2"/>
    <property type="match status" value="1"/>
</dbReference>
<sequence length="175" mass="20643">MSLSSSLRKIDNSDKFRENIRGKLNELIQNEKQSMNLEKGIFNYSLNEAKNRKIVKKWDNPYFIQIYVDRLRSIFINIKNPILLEQLQSGTLKSHSIAFMSHQEMAPDKWQHLIEIKSKRDMNKFESNLEAATDTFTCRKCKSNKCTYYQQQVRSADEPMTTFVQCISCGNRWKC</sequence>
<dbReference type="GO" id="GO:0006351">
    <property type="term" value="P:DNA-templated transcription"/>
    <property type="evidence" value="ECO:0007669"/>
    <property type="project" value="InterPro"/>
</dbReference>
<evidence type="ECO:0000256" key="2">
    <source>
        <dbReference type="ARBA" id="ARBA00022771"/>
    </source>
</evidence>
<dbReference type="PIRSF" id="PIRSF006704">
    <property type="entry name" value="TF_IIS"/>
    <property type="match status" value="1"/>
</dbReference>
<dbReference type="GO" id="GO:0003676">
    <property type="term" value="F:nucleic acid binding"/>
    <property type="evidence" value="ECO:0007669"/>
    <property type="project" value="InterPro"/>
</dbReference>
<organism evidence="6">
    <name type="scientific">viral metagenome</name>
    <dbReference type="NCBI Taxonomy" id="1070528"/>
    <lineage>
        <taxon>unclassified sequences</taxon>
        <taxon>metagenomes</taxon>
        <taxon>organismal metagenomes</taxon>
    </lineage>
</organism>
<dbReference type="EMBL" id="MN739623">
    <property type="protein sequence ID" value="QHT16394.1"/>
    <property type="molecule type" value="Genomic_DNA"/>
</dbReference>
<evidence type="ECO:0000259" key="4">
    <source>
        <dbReference type="PROSITE" id="PS51133"/>
    </source>
</evidence>
<keyword evidence="2" id="KW-0863">Zinc-finger</keyword>
<protein>
    <recommendedName>
        <fullName evidence="7">TFIIS-type domain-containing protein</fullName>
    </recommendedName>
</protein>
<keyword evidence="3" id="KW-0862">Zinc</keyword>
<dbReference type="GO" id="GO:0008270">
    <property type="term" value="F:zinc ion binding"/>
    <property type="evidence" value="ECO:0007669"/>
    <property type="project" value="UniProtKB-KW"/>
</dbReference>
<dbReference type="InterPro" id="IPR035100">
    <property type="entry name" value="TF_IIS-typ"/>
</dbReference>
<dbReference type="AlphaFoldDB" id="A0A6C0DJD9"/>
<dbReference type="SUPFAM" id="SSF57783">
    <property type="entry name" value="Zinc beta-ribbon"/>
    <property type="match status" value="1"/>
</dbReference>
<dbReference type="CDD" id="cd13749">
    <property type="entry name" value="Zn-ribbon_TFIIS"/>
    <property type="match status" value="1"/>
</dbReference>
<evidence type="ECO:0000259" key="5">
    <source>
        <dbReference type="PROSITE" id="PS51321"/>
    </source>
</evidence>
<dbReference type="Gene3D" id="2.20.25.10">
    <property type="match status" value="1"/>
</dbReference>
<dbReference type="SMART" id="SM00440">
    <property type="entry name" value="ZnF_C2C2"/>
    <property type="match status" value="1"/>
</dbReference>
<proteinExistence type="predicted"/>
<dbReference type="Pfam" id="PF07500">
    <property type="entry name" value="TFIIS_M"/>
    <property type="match status" value="1"/>
</dbReference>
<feature type="domain" description="TFIIS-type" evidence="4">
    <location>
        <begin position="134"/>
        <end position="174"/>
    </location>
</feature>
<name>A0A6C0DJD9_9ZZZZ</name>
<evidence type="ECO:0000256" key="1">
    <source>
        <dbReference type="ARBA" id="ARBA00022723"/>
    </source>
</evidence>
<dbReference type="GO" id="GO:0005634">
    <property type="term" value="C:nucleus"/>
    <property type="evidence" value="ECO:0007669"/>
    <property type="project" value="TreeGrafter"/>
</dbReference>
<dbReference type="Gene3D" id="1.10.472.30">
    <property type="entry name" value="Transcription elongation factor S-II, central domain"/>
    <property type="match status" value="1"/>
</dbReference>
<dbReference type="InterPro" id="IPR036575">
    <property type="entry name" value="TFIIS_cen_dom_sf"/>
</dbReference>
<dbReference type="PANTHER" id="PTHR11477">
    <property type="entry name" value="TRANSCRIPTION FACTOR S-II ZINC FINGER DOMAIN-CONTAINING PROTEIN"/>
    <property type="match status" value="1"/>
</dbReference>
<accession>A0A6C0DJD9</accession>
<keyword evidence="1" id="KW-0479">Metal-binding</keyword>
<evidence type="ECO:0000313" key="6">
    <source>
        <dbReference type="EMBL" id="QHT16394.1"/>
    </source>
</evidence>
<reference evidence="6" key="1">
    <citation type="journal article" date="2020" name="Nature">
        <title>Giant virus diversity and host interactions through global metagenomics.</title>
        <authorList>
            <person name="Schulz F."/>
            <person name="Roux S."/>
            <person name="Paez-Espino D."/>
            <person name="Jungbluth S."/>
            <person name="Walsh D.A."/>
            <person name="Denef V.J."/>
            <person name="McMahon K.D."/>
            <person name="Konstantinidis K.T."/>
            <person name="Eloe-Fadrosh E.A."/>
            <person name="Kyrpides N.C."/>
            <person name="Woyke T."/>
        </authorList>
    </citation>
    <scope>NUCLEOTIDE SEQUENCE</scope>
    <source>
        <strain evidence="6">GVMAG-M-3300023174-182</strain>
    </source>
</reference>
<evidence type="ECO:0008006" key="7">
    <source>
        <dbReference type="Google" id="ProtNLM"/>
    </source>
</evidence>
<evidence type="ECO:0000256" key="3">
    <source>
        <dbReference type="ARBA" id="ARBA00022833"/>
    </source>
</evidence>
<dbReference type="PANTHER" id="PTHR11477:SF0">
    <property type="entry name" value="IP08861P-RELATED"/>
    <property type="match status" value="1"/>
</dbReference>
<dbReference type="Pfam" id="PF01096">
    <property type="entry name" value="Zn_ribbon_TFIIS"/>
    <property type="match status" value="1"/>
</dbReference>
<dbReference type="InterPro" id="IPR003618">
    <property type="entry name" value="TFIIS_cen_dom"/>
</dbReference>